<dbReference type="SUPFAM" id="SSF75217">
    <property type="entry name" value="alpha/beta knot"/>
    <property type="match status" value="1"/>
</dbReference>
<protein>
    <recommendedName>
        <fullName evidence="2">tRNA/rRNA methyltransferase SpoU type domain-containing protein</fullName>
    </recommendedName>
</protein>
<dbReference type="InterPro" id="IPR029028">
    <property type="entry name" value="Alpha/beta_knot_MTases"/>
</dbReference>
<sequence>MRGYSCIGLVNPKNPINVGSVLRASGCYGVNLVAISGNRPSKYFGKIPTDTQKAYKHIPVIRVDNIKDGIPYDCIPIA</sequence>
<reference evidence="1" key="1">
    <citation type="journal article" date="2014" name="Front. Microbiol.">
        <title>High frequency of phylogenetically diverse reductive dehalogenase-homologous genes in deep subseafloor sedimentary metagenomes.</title>
        <authorList>
            <person name="Kawai M."/>
            <person name="Futagami T."/>
            <person name="Toyoda A."/>
            <person name="Takaki Y."/>
            <person name="Nishi S."/>
            <person name="Hori S."/>
            <person name="Arai W."/>
            <person name="Tsubouchi T."/>
            <person name="Morono Y."/>
            <person name="Uchiyama I."/>
            <person name="Ito T."/>
            <person name="Fujiyama A."/>
            <person name="Inagaki F."/>
            <person name="Takami H."/>
        </authorList>
    </citation>
    <scope>NUCLEOTIDE SEQUENCE</scope>
    <source>
        <strain evidence="1">Expedition CK06-06</strain>
    </source>
</reference>
<dbReference type="InterPro" id="IPR029026">
    <property type="entry name" value="tRNA_m1G_MTases_N"/>
</dbReference>
<dbReference type="Gene3D" id="3.40.1280.10">
    <property type="match status" value="1"/>
</dbReference>
<feature type="non-terminal residue" evidence="1">
    <location>
        <position position="78"/>
    </location>
</feature>
<organism evidence="1">
    <name type="scientific">marine sediment metagenome</name>
    <dbReference type="NCBI Taxonomy" id="412755"/>
    <lineage>
        <taxon>unclassified sequences</taxon>
        <taxon>metagenomes</taxon>
        <taxon>ecological metagenomes</taxon>
    </lineage>
</organism>
<evidence type="ECO:0008006" key="2">
    <source>
        <dbReference type="Google" id="ProtNLM"/>
    </source>
</evidence>
<gene>
    <name evidence="1" type="ORF">S01H1_26875</name>
</gene>
<comment type="caution">
    <text evidence="1">The sequence shown here is derived from an EMBL/GenBank/DDBJ whole genome shotgun (WGS) entry which is preliminary data.</text>
</comment>
<evidence type="ECO:0000313" key="1">
    <source>
        <dbReference type="EMBL" id="GAF86488.1"/>
    </source>
</evidence>
<proteinExistence type="predicted"/>
<accession>X0SZ89</accession>
<name>X0SZ89_9ZZZZ</name>
<dbReference type="AlphaFoldDB" id="X0SZ89"/>
<dbReference type="EMBL" id="BARS01016319">
    <property type="protein sequence ID" value="GAF86488.1"/>
    <property type="molecule type" value="Genomic_DNA"/>
</dbReference>